<dbReference type="Gene3D" id="2.170.150.20">
    <property type="entry name" value="Peptide methionine sulfoxide reductase"/>
    <property type="match status" value="1"/>
</dbReference>
<dbReference type="GO" id="GO:0030091">
    <property type="term" value="P:protein repair"/>
    <property type="evidence" value="ECO:0007669"/>
    <property type="project" value="InterPro"/>
</dbReference>
<dbReference type="PANTHER" id="PTHR10173">
    <property type="entry name" value="METHIONINE SULFOXIDE REDUCTASE"/>
    <property type="match status" value="1"/>
</dbReference>
<name>A0A128F977_9GAMM</name>
<evidence type="ECO:0000256" key="3">
    <source>
        <dbReference type="ARBA" id="ARBA00012499"/>
    </source>
</evidence>
<keyword evidence="12" id="KW-1185">Reference proteome</keyword>
<reference evidence="12" key="1">
    <citation type="submission" date="2016-02" db="EMBL/GenBank/DDBJ databases">
        <authorList>
            <person name="Rodrigo-Torres Lidia"/>
            <person name="Arahal R.David."/>
        </authorList>
    </citation>
    <scope>NUCLEOTIDE SEQUENCE [LARGE SCALE GENOMIC DNA]</scope>
    <source>
        <strain evidence="12">CECT 9029</strain>
    </source>
</reference>
<organism evidence="11 12">
    <name type="scientific">Grimontia celer</name>
    <dbReference type="NCBI Taxonomy" id="1796497"/>
    <lineage>
        <taxon>Bacteria</taxon>
        <taxon>Pseudomonadati</taxon>
        <taxon>Pseudomonadota</taxon>
        <taxon>Gammaproteobacteria</taxon>
        <taxon>Vibrionales</taxon>
        <taxon>Vibrionaceae</taxon>
        <taxon>Grimontia</taxon>
    </lineage>
</organism>
<comment type="catalytic activity">
    <reaction evidence="8">
        <text>L-methionyl-[protein] + [thioredoxin]-disulfide + H2O = L-methionyl-(R)-S-oxide-[protein] + [thioredoxin]-dithiol</text>
        <dbReference type="Rhea" id="RHEA:24164"/>
        <dbReference type="Rhea" id="RHEA-COMP:10698"/>
        <dbReference type="Rhea" id="RHEA-COMP:10700"/>
        <dbReference type="Rhea" id="RHEA-COMP:12313"/>
        <dbReference type="Rhea" id="RHEA-COMP:12314"/>
        <dbReference type="ChEBI" id="CHEBI:15377"/>
        <dbReference type="ChEBI" id="CHEBI:16044"/>
        <dbReference type="ChEBI" id="CHEBI:29950"/>
        <dbReference type="ChEBI" id="CHEBI:45764"/>
        <dbReference type="ChEBI" id="CHEBI:50058"/>
        <dbReference type="EC" id="1.8.4.12"/>
    </reaction>
</comment>
<dbReference type="GO" id="GO:0006979">
    <property type="term" value="P:response to oxidative stress"/>
    <property type="evidence" value="ECO:0007669"/>
    <property type="project" value="InterPro"/>
</dbReference>
<dbReference type="InterPro" id="IPR028427">
    <property type="entry name" value="Met_Sox_Rdtase_MsrB"/>
</dbReference>
<dbReference type="GO" id="GO:0033743">
    <property type="term" value="F:peptide-methionine (R)-S-oxide reductase activity"/>
    <property type="evidence" value="ECO:0007669"/>
    <property type="project" value="UniProtKB-EC"/>
</dbReference>
<dbReference type="PROSITE" id="PS51790">
    <property type="entry name" value="MSRB"/>
    <property type="match status" value="1"/>
</dbReference>
<dbReference type="NCBIfam" id="TIGR00357">
    <property type="entry name" value="peptide-methionine (R)-S-oxide reductase MsrB"/>
    <property type="match status" value="1"/>
</dbReference>
<dbReference type="STRING" id="1796497.GCE9029_03467"/>
<evidence type="ECO:0000256" key="5">
    <source>
        <dbReference type="ARBA" id="ARBA00022723"/>
    </source>
</evidence>
<evidence type="ECO:0000256" key="7">
    <source>
        <dbReference type="ARBA" id="ARBA00023002"/>
    </source>
</evidence>
<dbReference type="EMBL" id="FIZX01000002">
    <property type="protein sequence ID" value="CZF82831.1"/>
    <property type="molecule type" value="Genomic_DNA"/>
</dbReference>
<dbReference type="GO" id="GO:0005737">
    <property type="term" value="C:cytoplasm"/>
    <property type="evidence" value="ECO:0007669"/>
    <property type="project" value="TreeGrafter"/>
</dbReference>
<dbReference type="InterPro" id="IPR011057">
    <property type="entry name" value="Mss4-like_sf"/>
</dbReference>
<dbReference type="Pfam" id="PF01641">
    <property type="entry name" value="SelR"/>
    <property type="match status" value="1"/>
</dbReference>
<dbReference type="EC" id="1.8.4.12" evidence="3"/>
<dbReference type="AlphaFoldDB" id="A0A128F977"/>
<gene>
    <name evidence="11" type="primary">msrB_2</name>
    <name evidence="11" type="ORF">GCE9029_03467</name>
</gene>
<dbReference type="PANTHER" id="PTHR10173:SF52">
    <property type="entry name" value="METHIONINE-R-SULFOXIDE REDUCTASE B1"/>
    <property type="match status" value="1"/>
</dbReference>
<feature type="domain" description="MsrB" evidence="10">
    <location>
        <begin position="39"/>
        <end position="160"/>
    </location>
</feature>
<dbReference type="InterPro" id="IPR002579">
    <property type="entry name" value="Met_Sox_Rdtase_MsrB_dom"/>
</dbReference>
<evidence type="ECO:0000256" key="4">
    <source>
        <dbReference type="ARBA" id="ARBA00021130"/>
    </source>
</evidence>
<accession>A0A128F977</accession>
<protein>
    <recommendedName>
        <fullName evidence="4">Peptide methionine sulfoxide reductase MsrB</fullName>
        <ecNumber evidence="3">1.8.4.12</ecNumber>
    </recommendedName>
    <alternativeName>
        <fullName evidence="9">Peptide-methionine (R)-S-oxide reductase</fullName>
    </alternativeName>
</protein>
<proteinExistence type="inferred from homology"/>
<evidence type="ECO:0000256" key="1">
    <source>
        <dbReference type="ARBA" id="ARBA00001947"/>
    </source>
</evidence>
<evidence type="ECO:0000259" key="10">
    <source>
        <dbReference type="PROSITE" id="PS51790"/>
    </source>
</evidence>
<evidence type="ECO:0000256" key="8">
    <source>
        <dbReference type="ARBA" id="ARBA00048488"/>
    </source>
</evidence>
<evidence type="ECO:0000313" key="11">
    <source>
        <dbReference type="EMBL" id="CZF82831.1"/>
    </source>
</evidence>
<evidence type="ECO:0000313" key="12">
    <source>
        <dbReference type="Proteomes" id="UP000071641"/>
    </source>
</evidence>
<keyword evidence="5" id="KW-0479">Metal-binding</keyword>
<dbReference type="Proteomes" id="UP000071641">
    <property type="component" value="Unassembled WGS sequence"/>
</dbReference>
<dbReference type="FunFam" id="2.170.150.20:FF:000001">
    <property type="entry name" value="Peptide methionine sulfoxide reductase MsrB"/>
    <property type="match status" value="1"/>
</dbReference>
<evidence type="ECO:0000256" key="9">
    <source>
        <dbReference type="ARBA" id="ARBA00075819"/>
    </source>
</evidence>
<comment type="similarity">
    <text evidence="2">Belongs to the MsrB Met sulfoxide reductase family.</text>
</comment>
<comment type="cofactor">
    <cofactor evidence="1">
        <name>Zn(2+)</name>
        <dbReference type="ChEBI" id="CHEBI:29105"/>
    </cofactor>
</comment>
<dbReference type="SUPFAM" id="SSF51316">
    <property type="entry name" value="Mss4-like"/>
    <property type="match status" value="1"/>
</dbReference>
<evidence type="ECO:0000256" key="2">
    <source>
        <dbReference type="ARBA" id="ARBA00007174"/>
    </source>
</evidence>
<sequence length="160" mass="17929">MLVTVLTKIKVNIMLNWDSVITTAKNGNPVPPRRVEKSEVEWQAELSQEQFYVTRKHGTERPFSSEMCGLFEPGIYTCVCCGERLFNANEKFDSGTGWPSFTAPLDENAVAYNMDISHGMTRVEVTCNVCDAHLGHVFPDGPLPTRLRYCINAVALAKEK</sequence>
<evidence type="ECO:0000256" key="6">
    <source>
        <dbReference type="ARBA" id="ARBA00022833"/>
    </source>
</evidence>
<dbReference type="GO" id="GO:0046872">
    <property type="term" value="F:metal ion binding"/>
    <property type="evidence" value="ECO:0007669"/>
    <property type="project" value="UniProtKB-KW"/>
</dbReference>
<keyword evidence="7 11" id="KW-0560">Oxidoreductase</keyword>
<keyword evidence="6" id="KW-0862">Zinc</keyword>